<dbReference type="Proteomes" id="UP000071778">
    <property type="component" value="Chromosome"/>
</dbReference>
<evidence type="ECO:0000256" key="1">
    <source>
        <dbReference type="ARBA" id="ARBA00004635"/>
    </source>
</evidence>
<accession>A0A127QFQ9</accession>
<dbReference type="PANTHER" id="PTHR30429">
    <property type="entry name" value="D-METHIONINE-BINDING LIPOPROTEIN METQ"/>
    <property type="match status" value="1"/>
</dbReference>
<evidence type="ECO:0000313" key="7">
    <source>
        <dbReference type="EMBL" id="AMP08462.1"/>
    </source>
</evidence>
<dbReference type="GO" id="GO:0016020">
    <property type="term" value="C:membrane"/>
    <property type="evidence" value="ECO:0007669"/>
    <property type="project" value="UniProtKB-SubCell"/>
</dbReference>
<protein>
    <recommendedName>
        <fullName evidence="6">Lipoprotein</fullName>
    </recommendedName>
</protein>
<comment type="subcellular location">
    <subcellularLocation>
        <location evidence="1">Membrane</location>
        <topology evidence="1">Lipid-anchor</topology>
    </subcellularLocation>
</comment>
<name>A0A127QFQ9_9BURK</name>
<dbReference type="NCBIfam" id="TIGR00363">
    <property type="entry name" value="MetQ/NlpA family lipoprotein"/>
    <property type="match status" value="1"/>
</dbReference>
<keyword evidence="4" id="KW-0564">Palmitate</keyword>
<keyword evidence="2" id="KW-0732">Signal</keyword>
<gene>
    <name evidence="7" type="ORF">CAter282_0654</name>
</gene>
<dbReference type="Pfam" id="PF03180">
    <property type="entry name" value="Lipoprotein_9"/>
    <property type="match status" value="1"/>
</dbReference>
<dbReference type="InterPro" id="IPR004872">
    <property type="entry name" value="Lipoprotein_NlpA"/>
</dbReference>
<sequence>MCEYRDLSLSAHHHGEKMRRLILKTLPILLLATAVAGAHGQDKTKIKVGVSVGNAEQTFAVVKKVAARDGLDIQIITFSDYLQPNEALAAGDLDANAFQHKPFLDSQIKARGYKIVPVGLTLTAPLGIYSKKYKNVDQLPIGASIGIQNDPSNGNRALLLLQKAGLIKLKPGVGENGVNATPLDVIENPKKLKLIELDAAQLPRSLDDLAAASINNDYAFKAGLSLQRDTIAVEDARGPYANLIATRAEDKDKPWVKKLVKAYQSEEVRKFIETEFKGSLIPAF</sequence>
<dbReference type="EMBL" id="CP013235">
    <property type="protein sequence ID" value="AMP08462.1"/>
    <property type="molecule type" value="Genomic_DNA"/>
</dbReference>
<keyword evidence="8" id="KW-1185">Reference proteome</keyword>
<dbReference type="PIRSF" id="PIRSF002854">
    <property type="entry name" value="MetQ"/>
    <property type="match status" value="1"/>
</dbReference>
<comment type="similarity">
    <text evidence="6">Belongs to the nlpA lipoprotein family.</text>
</comment>
<reference evidence="7 8" key="1">
    <citation type="submission" date="2015-11" db="EMBL/GenBank/DDBJ databases">
        <title>Exploring the genomic traits of fungus-feeding bacterial genus Collimonas.</title>
        <authorList>
            <person name="Song C."/>
            <person name="Schmidt R."/>
            <person name="de Jager V."/>
            <person name="Krzyzanowska D."/>
            <person name="Jongedijk E."/>
            <person name="Cankar K."/>
            <person name="Beekwilder J."/>
            <person name="van Veen A."/>
            <person name="de Boer W."/>
            <person name="van Veen J.A."/>
            <person name="Garbeva P."/>
        </authorList>
    </citation>
    <scope>NUCLEOTIDE SEQUENCE [LARGE SCALE GENOMIC DNA]</scope>
    <source>
        <strain evidence="7 8">Ter282</strain>
    </source>
</reference>
<dbReference type="CDD" id="cd13598">
    <property type="entry name" value="PBP2_lipoprotein_IlpA_like"/>
    <property type="match status" value="1"/>
</dbReference>
<evidence type="ECO:0000256" key="5">
    <source>
        <dbReference type="ARBA" id="ARBA00023288"/>
    </source>
</evidence>
<evidence type="ECO:0000256" key="3">
    <source>
        <dbReference type="ARBA" id="ARBA00023136"/>
    </source>
</evidence>
<dbReference type="SUPFAM" id="SSF53850">
    <property type="entry name" value="Periplasmic binding protein-like II"/>
    <property type="match status" value="1"/>
</dbReference>
<organism evidence="7 8">
    <name type="scientific">Collimonas arenae</name>
    <dbReference type="NCBI Taxonomy" id="279058"/>
    <lineage>
        <taxon>Bacteria</taxon>
        <taxon>Pseudomonadati</taxon>
        <taxon>Pseudomonadota</taxon>
        <taxon>Betaproteobacteria</taxon>
        <taxon>Burkholderiales</taxon>
        <taxon>Oxalobacteraceae</taxon>
        <taxon>Collimonas</taxon>
    </lineage>
</organism>
<evidence type="ECO:0000256" key="2">
    <source>
        <dbReference type="ARBA" id="ARBA00022729"/>
    </source>
</evidence>
<dbReference type="PANTHER" id="PTHR30429:SF1">
    <property type="entry name" value="D-METHIONINE-BINDING LIPOPROTEIN METQ-RELATED"/>
    <property type="match status" value="1"/>
</dbReference>
<evidence type="ECO:0000313" key="8">
    <source>
        <dbReference type="Proteomes" id="UP000071778"/>
    </source>
</evidence>
<keyword evidence="3" id="KW-0472">Membrane</keyword>
<evidence type="ECO:0000256" key="4">
    <source>
        <dbReference type="ARBA" id="ARBA00023139"/>
    </source>
</evidence>
<dbReference type="PATRIC" id="fig|279058.18.peg.653"/>
<dbReference type="AlphaFoldDB" id="A0A127QFQ9"/>
<keyword evidence="5 6" id="KW-0449">Lipoprotein</keyword>
<evidence type="ECO:0000256" key="6">
    <source>
        <dbReference type="PIRNR" id="PIRNR002854"/>
    </source>
</evidence>
<dbReference type="Gene3D" id="3.40.190.10">
    <property type="entry name" value="Periplasmic binding protein-like II"/>
    <property type="match status" value="2"/>
</dbReference>
<proteinExistence type="inferred from homology"/>